<protein>
    <submittedName>
        <fullName evidence="1">Uncharacterized protein</fullName>
    </submittedName>
</protein>
<dbReference type="OrthoDB" id="2225033at2"/>
<accession>A0A0R1MSA1</accession>
<comment type="caution">
    <text evidence="1">The sequence shown here is derived from an EMBL/GenBank/DDBJ whole genome shotgun (WGS) entry which is preliminary data.</text>
</comment>
<dbReference type="GeneID" id="98309480"/>
<evidence type="ECO:0000313" key="1">
    <source>
        <dbReference type="EMBL" id="KRL08050.1"/>
    </source>
</evidence>
<dbReference type="STRING" id="1423759.FC92_GL001124"/>
<proteinExistence type="predicted"/>
<reference evidence="1 2" key="1">
    <citation type="journal article" date="2015" name="Genome Announc.">
        <title>Expanding the biotechnology potential of lactobacilli through comparative genomics of 213 strains and associated genera.</title>
        <authorList>
            <person name="Sun Z."/>
            <person name="Harris H.M."/>
            <person name="McCann A."/>
            <person name="Guo C."/>
            <person name="Argimon S."/>
            <person name="Zhang W."/>
            <person name="Yang X."/>
            <person name="Jeffery I.B."/>
            <person name="Cooney J.C."/>
            <person name="Kagawa T.F."/>
            <person name="Liu W."/>
            <person name="Song Y."/>
            <person name="Salvetti E."/>
            <person name="Wrobel A."/>
            <person name="Rasinkangas P."/>
            <person name="Parkhill J."/>
            <person name="Rea M.C."/>
            <person name="O'Sullivan O."/>
            <person name="Ritari J."/>
            <person name="Douillard F.P."/>
            <person name="Paul Ross R."/>
            <person name="Yang R."/>
            <person name="Briner A.E."/>
            <person name="Felis G.E."/>
            <person name="de Vos W.M."/>
            <person name="Barrangou R."/>
            <person name="Klaenhammer T.R."/>
            <person name="Caufield P.W."/>
            <person name="Cui Y."/>
            <person name="Zhang H."/>
            <person name="O'Toole P.W."/>
        </authorList>
    </citation>
    <scope>NUCLEOTIDE SEQUENCE [LARGE SCALE GENOMIC DNA]</scope>
    <source>
        <strain evidence="1 2">DSM 19519</strain>
    </source>
</reference>
<dbReference type="AlphaFoldDB" id="A0A0R1MSA1"/>
<keyword evidence="2" id="KW-1185">Reference proteome</keyword>
<name>A0A0R1MSA1_9LACO</name>
<dbReference type="Proteomes" id="UP000051448">
    <property type="component" value="Unassembled WGS sequence"/>
</dbReference>
<organism evidence="1 2">
    <name type="scientific">Liquorilactobacillus hordei DSM 19519</name>
    <dbReference type="NCBI Taxonomy" id="1423759"/>
    <lineage>
        <taxon>Bacteria</taxon>
        <taxon>Bacillati</taxon>
        <taxon>Bacillota</taxon>
        <taxon>Bacilli</taxon>
        <taxon>Lactobacillales</taxon>
        <taxon>Lactobacillaceae</taxon>
        <taxon>Liquorilactobacillus</taxon>
    </lineage>
</organism>
<dbReference type="EMBL" id="AZDX01000003">
    <property type="protein sequence ID" value="KRL08050.1"/>
    <property type="molecule type" value="Genomic_DNA"/>
</dbReference>
<evidence type="ECO:0000313" key="2">
    <source>
        <dbReference type="Proteomes" id="UP000051448"/>
    </source>
</evidence>
<dbReference type="PATRIC" id="fig|1423759.3.peg.1189"/>
<dbReference type="RefSeq" id="WP_057868833.1">
    <property type="nucleotide sequence ID" value="NZ_AZDX01000003.1"/>
</dbReference>
<sequence length="76" mass="8745">MIKVIKELELSDFKAWSGGACVLENSIDNGTYDELSDYIQDYINSKMEDNIDGTELNDILWFDDQVQKIVYGNMND</sequence>
<gene>
    <name evidence="1" type="ORF">FC92_GL001124</name>
</gene>